<keyword evidence="1" id="KW-0436">Ligase</keyword>
<evidence type="ECO:0000313" key="1">
    <source>
        <dbReference type="EMBL" id="KAL0436473.1"/>
    </source>
</evidence>
<proteinExistence type="predicted"/>
<accession>A0AAW2W4X6</accession>
<dbReference type="EMBL" id="JACGWJ010000002">
    <property type="protein sequence ID" value="KAL0436473.1"/>
    <property type="molecule type" value="Genomic_DNA"/>
</dbReference>
<reference evidence="1" key="2">
    <citation type="journal article" date="2024" name="Plant">
        <title>Genomic evolution and insights into agronomic trait innovations of Sesamum species.</title>
        <authorList>
            <person name="Miao H."/>
            <person name="Wang L."/>
            <person name="Qu L."/>
            <person name="Liu H."/>
            <person name="Sun Y."/>
            <person name="Le M."/>
            <person name="Wang Q."/>
            <person name="Wei S."/>
            <person name="Zheng Y."/>
            <person name="Lin W."/>
            <person name="Duan Y."/>
            <person name="Cao H."/>
            <person name="Xiong S."/>
            <person name="Wang X."/>
            <person name="Wei L."/>
            <person name="Li C."/>
            <person name="Ma Q."/>
            <person name="Ju M."/>
            <person name="Zhao R."/>
            <person name="Li G."/>
            <person name="Mu C."/>
            <person name="Tian Q."/>
            <person name="Mei H."/>
            <person name="Zhang T."/>
            <person name="Gao T."/>
            <person name="Zhang H."/>
        </authorList>
    </citation>
    <scope>NUCLEOTIDE SEQUENCE</scope>
    <source>
        <strain evidence="1">G02</strain>
    </source>
</reference>
<dbReference type="GO" id="GO:0003972">
    <property type="term" value="F:RNA ligase (ATP) activity"/>
    <property type="evidence" value="ECO:0007669"/>
    <property type="project" value="InterPro"/>
</dbReference>
<protein>
    <submittedName>
        <fullName evidence="1">tRNA ligase 1</fullName>
    </submittedName>
</protein>
<dbReference type="GO" id="GO:0006388">
    <property type="term" value="P:tRNA splicing, via endonucleolytic cleavage and ligation"/>
    <property type="evidence" value="ECO:0007669"/>
    <property type="project" value="InterPro"/>
</dbReference>
<name>A0AAW2W4X6_SESRA</name>
<dbReference type="PANTHER" id="PTHR35460:SF1">
    <property type="entry name" value="TRNA LIGASE 1"/>
    <property type="match status" value="1"/>
</dbReference>
<organism evidence="1">
    <name type="scientific">Sesamum radiatum</name>
    <name type="common">Black benniseed</name>
    <dbReference type="NCBI Taxonomy" id="300843"/>
    <lineage>
        <taxon>Eukaryota</taxon>
        <taxon>Viridiplantae</taxon>
        <taxon>Streptophyta</taxon>
        <taxon>Embryophyta</taxon>
        <taxon>Tracheophyta</taxon>
        <taxon>Spermatophyta</taxon>
        <taxon>Magnoliopsida</taxon>
        <taxon>eudicotyledons</taxon>
        <taxon>Gunneridae</taxon>
        <taxon>Pentapetalae</taxon>
        <taxon>asterids</taxon>
        <taxon>lamiids</taxon>
        <taxon>Lamiales</taxon>
        <taxon>Pedaliaceae</taxon>
        <taxon>Sesamum</taxon>
    </lineage>
</organism>
<gene>
    <name evidence="1" type="ORF">Sradi_0355200</name>
</gene>
<dbReference type="InterPro" id="IPR038837">
    <property type="entry name" value="tRNA_ligase_1"/>
</dbReference>
<dbReference type="PANTHER" id="PTHR35460">
    <property type="entry name" value="TRNA LIGASE 1"/>
    <property type="match status" value="1"/>
</dbReference>
<dbReference type="AlphaFoldDB" id="A0AAW2W4X6"/>
<reference evidence="1" key="1">
    <citation type="submission" date="2020-06" db="EMBL/GenBank/DDBJ databases">
        <authorList>
            <person name="Li T."/>
            <person name="Hu X."/>
            <person name="Zhang T."/>
            <person name="Song X."/>
            <person name="Zhang H."/>
            <person name="Dai N."/>
            <person name="Sheng W."/>
            <person name="Hou X."/>
            <person name="Wei L."/>
        </authorList>
    </citation>
    <scope>NUCLEOTIDE SEQUENCE</scope>
    <source>
        <strain evidence="1">G02</strain>
        <tissue evidence="1">Leaf</tissue>
    </source>
</reference>
<sequence>MQIRTFLIRNGLPILFKQGEAAYRTYYLRQMQKWNTSPAKQRALSKMLDEWAVFIRRKYGYKQLPSSTYLSEAEPFLEQYAKRSAQNQALVGAAGSSVRAEDFMAIVDGGDEEGDLEPRIDAIPSSPTPTVKETIRKDEGLIVFFPGRSYARLLQPFL</sequence>
<comment type="caution">
    <text evidence="1">The sequence shown here is derived from an EMBL/GenBank/DDBJ whole genome shotgun (WGS) entry which is preliminary data.</text>
</comment>